<accession>A0ABT0UIU1</accession>
<dbReference type="PANTHER" id="PTHR32097:SF4">
    <property type="entry name" value="GENERAL STRESS PROTEIN 16U"/>
    <property type="match status" value="1"/>
</dbReference>
<evidence type="ECO:0000313" key="4">
    <source>
        <dbReference type="Proteomes" id="UP001431429"/>
    </source>
</evidence>
<dbReference type="CDD" id="cd06974">
    <property type="entry name" value="TerD_like"/>
    <property type="match status" value="1"/>
</dbReference>
<gene>
    <name evidence="3" type="ORF">NBG84_08640</name>
</gene>
<keyword evidence="4" id="KW-1185">Reference proteome</keyword>
<comment type="caution">
    <text evidence="3">The sequence shown here is derived from an EMBL/GenBank/DDBJ whole genome shotgun (WGS) entry which is preliminary data.</text>
</comment>
<dbReference type="RefSeq" id="WP_250918701.1">
    <property type="nucleotide sequence ID" value="NZ_JAMQAW010000007.1"/>
</dbReference>
<protein>
    <submittedName>
        <fullName evidence="3">TerD family protein</fullName>
    </submittedName>
</protein>
<sequence>MTILPRGANAPVPATKLRVLGAHIPTAEAEFGVDLVIALLDERGKSADKAVSCVREFDSSGAVRYIGKTWGDGLSGARVEVELGALGADIHKVMVLAVRTSVPFRALPGLHVQVLGPDGVQVVRYDVLDEHDEGDLKIFTFGEFYRRDGGWKFRAVGQGYADMDVVGADFNPRWGEHASTSQPSG</sequence>
<proteinExistence type="inferred from homology"/>
<dbReference type="Proteomes" id="UP001431429">
    <property type="component" value="Unassembled WGS sequence"/>
</dbReference>
<reference evidence="3" key="1">
    <citation type="submission" date="2022-06" db="EMBL/GenBank/DDBJ databases">
        <title>Genome public.</title>
        <authorList>
            <person name="Sun Q."/>
        </authorList>
    </citation>
    <scope>NUCLEOTIDE SEQUENCE</scope>
    <source>
        <strain evidence="3">CWNU-1</strain>
    </source>
</reference>
<evidence type="ECO:0000259" key="2">
    <source>
        <dbReference type="Pfam" id="PF02342"/>
    </source>
</evidence>
<dbReference type="Gene3D" id="2.60.60.30">
    <property type="entry name" value="sav2460 like domains"/>
    <property type="match status" value="1"/>
</dbReference>
<organism evidence="3 4">
    <name type="scientific">Streptomyces albipurpureus</name>
    <dbReference type="NCBI Taxonomy" id="2897419"/>
    <lineage>
        <taxon>Bacteria</taxon>
        <taxon>Bacillati</taxon>
        <taxon>Actinomycetota</taxon>
        <taxon>Actinomycetes</taxon>
        <taxon>Kitasatosporales</taxon>
        <taxon>Streptomycetaceae</taxon>
        <taxon>Streptomyces</taxon>
    </lineage>
</organism>
<dbReference type="InterPro" id="IPR003325">
    <property type="entry name" value="TerD"/>
</dbReference>
<evidence type="ECO:0000256" key="1">
    <source>
        <dbReference type="ARBA" id="ARBA00008775"/>
    </source>
</evidence>
<name>A0ABT0UIU1_9ACTN</name>
<comment type="similarity">
    <text evidence="1">Belongs to the CAPAB/TerDEXZ family.</text>
</comment>
<dbReference type="Pfam" id="PF02342">
    <property type="entry name" value="TerD"/>
    <property type="match status" value="1"/>
</dbReference>
<dbReference type="InterPro" id="IPR051324">
    <property type="entry name" value="Stress/Tellurium_Resist"/>
</dbReference>
<evidence type="ECO:0000313" key="3">
    <source>
        <dbReference type="EMBL" id="MCM2388364.1"/>
    </source>
</evidence>
<dbReference type="EMBL" id="JAMQAW010000007">
    <property type="protein sequence ID" value="MCM2388364.1"/>
    <property type="molecule type" value="Genomic_DNA"/>
</dbReference>
<dbReference type="PANTHER" id="PTHR32097">
    <property type="entry name" value="CAMP-BINDING PROTEIN 1-RELATED"/>
    <property type="match status" value="1"/>
</dbReference>
<feature type="domain" description="TerD" evidence="2">
    <location>
        <begin position="20"/>
        <end position="162"/>
    </location>
</feature>